<dbReference type="OrthoDB" id="10061906at2759"/>
<comment type="caution">
    <text evidence="1">The sequence shown here is derived from an EMBL/GenBank/DDBJ whole genome shotgun (WGS) entry which is preliminary data.</text>
</comment>
<reference evidence="1 2" key="1">
    <citation type="journal article" date="2013" name="Curr. Biol.">
        <title>The Genome of the Foraminiferan Reticulomyxa filosa.</title>
        <authorList>
            <person name="Glockner G."/>
            <person name="Hulsmann N."/>
            <person name="Schleicher M."/>
            <person name="Noegel A.A."/>
            <person name="Eichinger L."/>
            <person name="Gallinger C."/>
            <person name="Pawlowski J."/>
            <person name="Sierra R."/>
            <person name="Euteneuer U."/>
            <person name="Pillet L."/>
            <person name="Moustafa A."/>
            <person name="Platzer M."/>
            <person name="Groth M."/>
            <person name="Szafranski K."/>
            <person name="Schliwa M."/>
        </authorList>
    </citation>
    <scope>NUCLEOTIDE SEQUENCE [LARGE SCALE GENOMIC DNA]</scope>
</reference>
<evidence type="ECO:0000313" key="2">
    <source>
        <dbReference type="Proteomes" id="UP000023152"/>
    </source>
</evidence>
<dbReference type="PANTHER" id="PTHR35170">
    <property type="entry name" value="PROTEIN DD3-3"/>
    <property type="match status" value="1"/>
</dbReference>
<accession>X6P9F9</accession>
<organism evidence="1 2">
    <name type="scientific">Reticulomyxa filosa</name>
    <dbReference type="NCBI Taxonomy" id="46433"/>
    <lineage>
        <taxon>Eukaryota</taxon>
        <taxon>Sar</taxon>
        <taxon>Rhizaria</taxon>
        <taxon>Retaria</taxon>
        <taxon>Foraminifera</taxon>
        <taxon>Monothalamids</taxon>
        <taxon>Reticulomyxidae</taxon>
        <taxon>Reticulomyxa</taxon>
    </lineage>
</organism>
<dbReference type="EMBL" id="ASPP01002306">
    <property type="protein sequence ID" value="ETO34753.1"/>
    <property type="molecule type" value="Genomic_DNA"/>
</dbReference>
<protein>
    <submittedName>
        <fullName evidence="1">Uncharacterized protein</fullName>
    </submittedName>
</protein>
<dbReference type="Proteomes" id="UP000023152">
    <property type="component" value="Unassembled WGS sequence"/>
</dbReference>
<evidence type="ECO:0000313" key="1">
    <source>
        <dbReference type="EMBL" id="ETO34753.1"/>
    </source>
</evidence>
<sequence>MPKGSNDRLNEQAAARDNEYRLFNSQNNNRGGYNVGDLDPQNGFTSNDWMATATEMYDFRFLNNQGELQKQYEMVRILPLFSMTLSVEANLLHYNFMNKYIFTVVFRAEPTKCYLDKSGVHYFLKNFSLVHICNVLVFLLINTYTHKTENKQVNSKKNEFWFILKKKTHKNV</sequence>
<gene>
    <name evidence="1" type="ORF">RFI_02338</name>
</gene>
<name>X6P9F9_RETFI</name>
<dbReference type="AlphaFoldDB" id="X6P9F9"/>
<dbReference type="PANTHER" id="PTHR35170:SF1">
    <property type="entry name" value="PROTEIN DD3-3"/>
    <property type="match status" value="1"/>
</dbReference>
<proteinExistence type="predicted"/>
<keyword evidence="2" id="KW-1185">Reference proteome</keyword>
<dbReference type="InterPro" id="IPR053320">
    <property type="entry name" value="Protein_DD3-3_O-glyco"/>
</dbReference>